<dbReference type="Proteomes" id="UP000023152">
    <property type="component" value="Unassembled WGS sequence"/>
</dbReference>
<organism evidence="1 2">
    <name type="scientific">Reticulomyxa filosa</name>
    <dbReference type="NCBI Taxonomy" id="46433"/>
    <lineage>
        <taxon>Eukaryota</taxon>
        <taxon>Sar</taxon>
        <taxon>Rhizaria</taxon>
        <taxon>Retaria</taxon>
        <taxon>Foraminifera</taxon>
        <taxon>Monothalamids</taxon>
        <taxon>Reticulomyxidae</taxon>
        <taxon>Reticulomyxa</taxon>
    </lineage>
</organism>
<comment type="caution">
    <text evidence="1">The sequence shown here is derived from an EMBL/GenBank/DDBJ whole genome shotgun (WGS) entry which is preliminary data.</text>
</comment>
<proteinExistence type="predicted"/>
<keyword evidence="2" id="KW-1185">Reference proteome</keyword>
<dbReference type="AlphaFoldDB" id="X6N6Z1"/>
<dbReference type="EMBL" id="ASPP01011965">
    <property type="protein sequence ID" value="ETO21072.1"/>
    <property type="molecule type" value="Genomic_DNA"/>
</dbReference>
<protein>
    <submittedName>
        <fullName evidence="1">Uncharacterized protein</fullName>
    </submittedName>
</protein>
<evidence type="ECO:0000313" key="2">
    <source>
        <dbReference type="Proteomes" id="UP000023152"/>
    </source>
</evidence>
<name>X6N6Z1_RETFI</name>
<accession>X6N6Z1</accession>
<gene>
    <name evidence="1" type="ORF">RFI_16133</name>
</gene>
<sequence length="96" mass="11449">MAVYRRNQKYNIEMQRDILNRLFPLYKNEEDKLIIMIDVDNNNSRFGETDKLRTMSRVAALELQNDFDFDNIKIYNYPTRHPDLKIAPMDNPHATG</sequence>
<reference evidence="1 2" key="1">
    <citation type="journal article" date="2013" name="Curr. Biol.">
        <title>The Genome of the Foraminiferan Reticulomyxa filosa.</title>
        <authorList>
            <person name="Glockner G."/>
            <person name="Hulsmann N."/>
            <person name="Schleicher M."/>
            <person name="Noegel A.A."/>
            <person name="Eichinger L."/>
            <person name="Gallinger C."/>
            <person name="Pawlowski J."/>
            <person name="Sierra R."/>
            <person name="Euteneuer U."/>
            <person name="Pillet L."/>
            <person name="Moustafa A."/>
            <person name="Platzer M."/>
            <person name="Groth M."/>
            <person name="Szafranski K."/>
            <person name="Schliwa M."/>
        </authorList>
    </citation>
    <scope>NUCLEOTIDE SEQUENCE [LARGE SCALE GENOMIC DNA]</scope>
</reference>
<evidence type="ECO:0000313" key="1">
    <source>
        <dbReference type="EMBL" id="ETO21072.1"/>
    </source>
</evidence>